<dbReference type="GO" id="GO:0004000">
    <property type="term" value="F:adenosine deaminase activity"/>
    <property type="evidence" value="ECO:0007669"/>
    <property type="project" value="TreeGrafter"/>
</dbReference>
<comment type="caution">
    <text evidence="14">The sequence shown here is derived from an EMBL/GenBank/DDBJ whole genome shotgun (WGS) entry which is preliminary data.</text>
</comment>
<keyword evidence="9" id="KW-0862">Zinc</keyword>
<comment type="subcellular location">
    <subcellularLocation>
        <location evidence="2">Cell membrane</location>
        <topology evidence="2">Peripheral membrane protein</topology>
        <orientation evidence="2">Extracellular side</orientation>
    </subcellularLocation>
</comment>
<comment type="cofactor">
    <cofactor evidence="1">
        <name>Zn(2+)</name>
        <dbReference type="ChEBI" id="CHEBI:29105"/>
    </cofactor>
</comment>
<dbReference type="InterPro" id="IPR007705">
    <property type="entry name" value="Vesicle_trsprt_v-SNARE_N"/>
</dbReference>
<keyword evidence="11" id="KW-1133">Transmembrane helix</keyword>
<feature type="domain" description="Adenosine deaminase" evidence="12">
    <location>
        <begin position="247"/>
        <end position="583"/>
    </location>
</feature>
<evidence type="ECO:0000313" key="15">
    <source>
        <dbReference type="Proteomes" id="UP000659654"/>
    </source>
</evidence>
<evidence type="ECO:0000256" key="3">
    <source>
        <dbReference type="ARBA" id="ARBA00006108"/>
    </source>
</evidence>
<keyword evidence="7" id="KW-0479">Metal-binding</keyword>
<dbReference type="GO" id="GO:0005829">
    <property type="term" value="C:cytosol"/>
    <property type="evidence" value="ECO:0007669"/>
    <property type="project" value="TreeGrafter"/>
</dbReference>
<dbReference type="GO" id="GO:0043103">
    <property type="term" value="P:hypoxanthine salvage"/>
    <property type="evidence" value="ECO:0007669"/>
    <property type="project" value="TreeGrafter"/>
</dbReference>
<dbReference type="EMBL" id="CAJFDI010000004">
    <property type="protein sequence ID" value="CAD5227364.1"/>
    <property type="molecule type" value="Genomic_DNA"/>
</dbReference>
<dbReference type="SMR" id="A0A7I8WVQ1"/>
<dbReference type="GO" id="GO:0006886">
    <property type="term" value="P:intracellular protein transport"/>
    <property type="evidence" value="ECO:0007669"/>
    <property type="project" value="InterPro"/>
</dbReference>
<dbReference type="InterPro" id="IPR038407">
    <property type="entry name" value="v-SNARE_N_sf"/>
</dbReference>
<dbReference type="Pfam" id="PF05008">
    <property type="entry name" value="V-SNARE"/>
    <property type="match status" value="1"/>
</dbReference>
<dbReference type="OrthoDB" id="272271at2759"/>
<accession>A0A7I8WVQ1</accession>
<comment type="similarity">
    <text evidence="3">Belongs to the VTI1 family.</text>
</comment>
<evidence type="ECO:0000256" key="11">
    <source>
        <dbReference type="SAM" id="Phobius"/>
    </source>
</evidence>
<dbReference type="InterPro" id="IPR032466">
    <property type="entry name" value="Metal_Hydrolase"/>
</dbReference>
<dbReference type="SUPFAM" id="SSF58038">
    <property type="entry name" value="SNARE fusion complex"/>
    <property type="match status" value="1"/>
</dbReference>
<gene>
    <name evidence="14" type="ORF">BXYJ_LOCUS9909</name>
</gene>
<evidence type="ECO:0000256" key="4">
    <source>
        <dbReference type="ARBA" id="ARBA00006676"/>
    </source>
</evidence>
<dbReference type="Proteomes" id="UP000659654">
    <property type="component" value="Unassembled WGS sequence"/>
</dbReference>
<evidence type="ECO:0000259" key="12">
    <source>
        <dbReference type="Pfam" id="PF00962"/>
    </source>
</evidence>
<dbReference type="GO" id="GO:0006154">
    <property type="term" value="P:adenosine catabolic process"/>
    <property type="evidence" value="ECO:0007669"/>
    <property type="project" value="TreeGrafter"/>
</dbReference>
<dbReference type="InterPro" id="IPR010989">
    <property type="entry name" value="SNARE"/>
</dbReference>
<proteinExistence type="inferred from homology"/>
<dbReference type="EC" id="3.5.4.4" evidence="5"/>
<evidence type="ECO:0000259" key="13">
    <source>
        <dbReference type="Pfam" id="PF05008"/>
    </source>
</evidence>
<dbReference type="NCBIfam" id="TIGR01430">
    <property type="entry name" value="aden_deam"/>
    <property type="match status" value="1"/>
</dbReference>
<evidence type="ECO:0000256" key="9">
    <source>
        <dbReference type="ARBA" id="ARBA00022833"/>
    </source>
</evidence>
<organism evidence="14 15">
    <name type="scientific">Bursaphelenchus xylophilus</name>
    <name type="common">Pinewood nematode worm</name>
    <name type="synonym">Aphelenchoides xylophilus</name>
    <dbReference type="NCBI Taxonomy" id="6326"/>
    <lineage>
        <taxon>Eukaryota</taxon>
        <taxon>Metazoa</taxon>
        <taxon>Ecdysozoa</taxon>
        <taxon>Nematoda</taxon>
        <taxon>Chromadorea</taxon>
        <taxon>Rhabditida</taxon>
        <taxon>Tylenchina</taxon>
        <taxon>Tylenchomorpha</taxon>
        <taxon>Aphelenchoidea</taxon>
        <taxon>Aphelenchoididae</taxon>
        <taxon>Bursaphelenchus</taxon>
    </lineage>
</organism>
<dbReference type="GO" id="GO:0016192">
    <property type="term" value="P:vesicle-mediated transport"/>
    <property type="evidence" value="ECO:0007669"/>
    <property type="project" value="InterPro"/>
</dbReference>
<evidence type="ECO:0000256" key="6">
    <source>
        <dbReference type="ARBA" id="ARBA00018099"/>
    </source>
</evidence>
<evidence type="ECO:0000313" key="14">
    <source>
        <dbReference type="EMBL" id="CAD5227364.1"/>
    </source>
</evidence>
<evidence type="ECO:0000256" key="1">
    <source>
        <dbReference type="ARBA" id="ARBA00001947"/>
    </source>
</evidence>
<dbReference type="InterPro" id="IPR006330">
    <property type="entry name" value="Ado/ade_deaminase"/>
</dbReference>
<dbReference type="GO" id="GO:0009168">
    <property type="term" value="P:purine ribonucleoside monophosphate biosynthetic process"/>
    <property type="evidence" value="ECO:0007669"/>
    <property type="project" value="InterPro"/>
</dbReference>
<dbReference type="PROSITE" id="PS00485">
    <property type="entry name" value="A_DEAMINASE"/>
    <property type="match status" value="1"/>
</dbReference>
<keyword evidence="10" id="KW-0175">Coiled coil</keyword>
<dbReference type="Pfam" id="PF00962">
    <property type="entry name" value="A_deaminase"/>
    <property type="match status" value="1"/>
</dbReference>
<dbReference type="Pfam" id="PF12352">
    <property type="entry name" value="V-SNARE_C"/>
    <property type="match status" value="1"/>
</dbReference>
<reference evidence="14" key="1">
    <citation type="submission" date="2020-09" db="EMBL/GenBank/DDBJ databases">
        <authorList>
            <person name="Kikuchi T."/>
        </authorList>
    </citation>
    <scope>NUCLEOTIDE SEQUENCE</scope>
    <source>
        <strain evidence="14">Ka4C1</strain>
    </source>
</reference>
<dbReference type="Gene3D" id="1.20.5.110">
    <property type="match status" value="1"/>
</dbReference>
<dbReference type="PANTHER" id="PTHR11409:SF43">
    <property type="entry name" value="ADENOSINE DEAMINASE"/>
    <property type="match status" value="1"/>
</dbReference>
<evidence type="ECO:0000256" key="5">
    <source>
        <dbReference type="ARBA" id="ARBA00012784"/>
    </source>
</evidence>
<sequence length="589" mass="66040">MTTVDLLQEFEQNYSVNTADITAKIGQLQQLLPSERTAAINEIRKLLSEVEDLLEQMELSVRELEVGSSDRNRYENSVRSFRTDRKNLENEFKKAVQRLQRASDRDDLFDDGVDQEEQLIANTERLERTSRKIQDAYRVTVETEEVGNSVLENLTQQRETLHRARDRLREGDAELSSSNRLLSVMIQRVIQNRLILLVVAVVMMFFLLSDRGTLVGSDMGQLWSTAEPTAEVEVMGVVEPKTDFNFPKVQLHYHLDGGIRFTTILELAAKKGIDLQGAKTVAELKHLLVTRKPATLSDVLKAFAIFLPTVSGDLEAIERVAYEACEDQAKDGVIYFEGRYSPHFFAGLSILQTPSNITPAEVIKAVHRGFQRGEKQFGIKARSILCCIRSHDNWNKEIIKLCETMKDYGVVAIDVAGCAGGADEKYEKSVVEAFNEAFSVGIHRTVHAGESSGADTVIRAVNVMHAERVGHGYHLLDDPAAYQKLALDDRLHLEACPLSSVMTGSVPLDWPKHPIIKWALDGANFSLSTDDPTCFDNCYQSEIQLVHGRVGLTLHQIWKCQLNAAESAFVEEPTKSEIIKIVEESEPKP</sequence>
<dbReference type="FunFam" id="3.20.20.140:FF:000057">
    <property type="entry name" value="Adenosine deaminase"/>
    <property type="match status" value="1"/>
</dbReference>
<dbReference type="CDD" id="cd15891">
    <property type="entry name" value="SNARE_Vti1a"/>
    <property type="match status" value="1"/>
</dbReference>
<keyword evidence="8" id="KW-0378">Hydrolase</keyword>
<feature type="transmembrane region" description="Helical" evidence="11">
    <location>
        <begin position="190"/>
        <end position="208"/>
    </location>
</feature>
<feature type="coiled-coil region" evidence="10">
    <location>
        <begin position="36"/>
        <end position="105"/>
    </location>
</feature>
<dbReference type="InterPro" id="IPR001365">
    <property type="entry name" value="A_deaminase_dom"/>
</dbReference>
<evidence type="ECO:0000256" key="2">
    <source>
        <dbReference type="ARBA" id="ARBA00004296"/>
    </source>
</evidence>
<feature type="domain" description="Vesicle transport v-SNARE N-terminal" evidence="13">
    <location>
        <begin position="5"/>
        <end position="95"/>
    </location>
</feature>
<dbReference type="GO" id="GO:0046103">
    <property type="term" value="P:inosine biosynthetic process"/>
    <property type="evidence" value="ECO:0007669"/>
    <property type="project" value="TreeGrafter"/>
</dbReference>
<protein>
    <recommendedName>
        <fullName evidence="6">Adenosine deaminase</fullName>
        <ecNumber evidence="5">3.5.4.4</ecNumber>
    </recommendedName>
</protein>
<name>A0A7I8WVQ1_BURXY</name>
<evidence type="ECO:0000256" key="7">
    <source>
        <dbReference type="ARBA" id="ARBA00022723"/>
    </source>
</evidence>
<comment type="similarity">
    <text evidence="4">Belongs to the metallo-dependent hydrolases superfamily. Adenosine and AMP deaminases family.</text>
</comment>
<dbReference type="PANTHER" id="PTHR11409">
    <property type="entry name" value="ADENOSINE DEAMINASE"/>
    <property type="match status" value="1"/>
</dbReference>
<dbReference type="GO" id="GO:0009897">
    <property type="term" value="C:external side of plasma membrane"/>
    <property type="evidence" value="ECO:0007669"/>
    <property type="project" value="TreeGrafter"/>
</dbReference>
<dbReference type="InterPro" id="IPR006650">
    <property type="entry name" value="A/AMP_deam_AS"/>
</dbReference>
<dbReference type="FunFam" id="1.20.5.110:FF:000078">
    <property type="entry name" value="Vesicle transport through interaction with t-SNAREs 1A"/>
    <property type="match status" value="1"/>
</dbReference>
<dbReference type="AlphaFoldDB" id="A0A7I8WVQ1"/>
<dbReference type="GO" id="GO:0060169">
    <property type="term" value="P:negative regulation of adenosine receptor signaling pathway"/>
    <property type="evidence" value="ECO:0007669"/>
    <property type="project" value="TreeGrafter"/>
</dbReference>
<evidence type="ECO:0000256" key="10">
    <source>
        <dbReference type="SAM" id="Coils"/>
    </source>
</evidence>
<keyword evidence="11" id="KW-0472">Membrane</keyword>
<dbReference type="GO" id="GO:0046872">
    <property type="term" value="F:metal ion binding"/>
    <property type="evidence" value="ECO:0007669"/>
    <property type="project" value="UniProtKB-KW"/>
</dbReference>
<keyword evidence="15" id="KW-1185">Reference proteome</keyword>
<dbReference type="SUPFAM" id="SSF47661">
    <property type="entry name" value="t-snare proteins"/>
    <property type="match status" value="1"/>
</dbReference>
<dbReference type="Gene3D" id="1.20.58.400">
    <property type="entry name" value="t-snare proteins"/>
    <property type="match status" value="1"/>
</dbReference>
<dbReference type="Gene3D" id="3.20.20.140">
    <property type="entry name" value="Metal-dependent hydrolases"/>
    <property type="match status" value="1"/>
</dbReference>
<dbReference type="EMBL" id="CAJFCV020000004">
    <property type="protein sequence ID" value="CAG9117589.1"/>
    <property type="molecule type" value="Genomic_DNA"/>
</dbReference>
<keyword evidence="11" id="KW-0812">Transmembrane</keyword>
<evidence type="ECO:0000256" key="8">
    <source>
        <dbReference type="ARBA" id="ARBA00022801"/>
    </source>
</evidence>
<dbReference type="SUPFAM" id="SSF51556">
    <property type="entry name" value="Metallo-dependent hydrolases"/>
    <property type="match status" value="1"/>
</dbReference>
<dbReference type="Proteomes" id="UP000582659">
    <property type="component" value="Unassembled WGS sequence"/>
</dbReference>